<protein>
    <submittedName>
        <fullName evidence="1">Twin-arginine translocation signal domain-containing protein</fullName>
    </submittedName>
</protein>
<dbReference type="KEGG" id="tpsc:RBB77_21880"/>
<organism evidence="1">
    <name type="scientific">Tunturiibacter psychrotolerans</name>
    <dbReference type="NCBI Taxonomy" id="3069686"/>
    <lineage>
        <taxon>Bacteria</taxon>
        <taxon>Pseudomonadati</taxon>
        <taxon>Acidobacteriota</taxon>
        <taxon>Terriglobia</taxon>
        <taxon>Terriglobales</taxon>
        <taxon>Acidobacteriaceae</taxon>
        <taxon>Tunturiibacter</taxon>
    </lineage>
</organism>
<accession>A0AAU7ZQ02</accession>
<sequence length="62" mass="6446">MNAKTELIPTDSPASTENTFDPIAHVSRRAFMTTAALAGAGVATLTATAQTREELLAGRQGD</sequence>
<evidence type="ECO:0000313" key="1">
    <source>
        <dbReference type="EMBL" id="XCB33038.1"/>
    </source>
</evidence>
<dbReference type="PROSITE" id="PS51318">
    <property type="entry name" value="TAT"/>
    <property type="match status" value="1"/>
</dbReference>
<dbReference type="InterPro" id="IPR006311">
    <property type="entry name" value="TAT_signal"/>
</dbReference>
<dbReference type="RefSeq" id="WP_353063880.1">
    <property type="nucleotide sequence ID" value="NZ_CP132942.1"/>
</dbReference>
<dbReference type="AlphaFoldDB" id="A0AAU7ZQ02"/>
<gene>
    <name evidence="1" type="ORF">RBB77_21880</name>
</gene>
<name>A0AAU7ZQ02_9BACT</name>
<reference evidence="1" key="2">
    <citation type="journal article" date="2024" name="Environ. Microbiol.">
        <title>Genome analysis and description of Tunturibacter gen. nov. expands the diversity of Terriglobia in tundra soils.</title>
        <authorList>
            <person name="Messyasz A."/>
            <person name="Mannisto M.K."/>
            <person name="Kerkhof L.J."/>
            <person name="Haggblom M.M."/>
        </authorList>
    </citation>
    <scope>NUCLEOTIDE SEQUENCE</scope>
    <source>
        <strain evidence="1">X5P6</strain>
    </source>
</reference>
<dbReference type="EMBL" id="CP132942">
    <property type="protein sequence ID" value="XCB33038.1"/>
    <property type="molecule type" value="Genomic_DNA"/>
</dbReference>
<proteinExistence type="predicted"/>
<dbReference type="InterPro" id="IPR019546">
    <property type="entry name" value="TAT_signal_bac_arc"/>
</dbReference>
<dbReference type="NCBIfam" id="TIGR01409">
    <property type="entry name" value="TAT_signal_seq"/>
    <property type="match status" value="1"/>
</dbReference>
<reference evidence="1" key="1">
    <citation type="submission" date="2023-08" db="EMBL/GenBank/DDBJ databases">
        <authorList>
            <person name="Messyasz A."/>
            <person name="Mannisto M.K."/>
            <person name="Kerkhof L.J."/>
            <person name="Haggblom M."/>
        </authorList>
    </citation>
    <scope>NUCLEOTIDE SEQUENCE</scope>
    <source>
        <strain evidence="1">X5P6</strain>
    </source>
</reference>